<dbReference type="Proteomes" id="UP001066276">
    <property type="component" value="Chromosome 1_2"/>
</dbReference>
<evidence type="ECO:0000313" key="2">
    <source>
        <dbReference type="EMBL" id="KAJ1210813.1"/>
    </source>
</evidence>
<protein>
    <submittedName>
        <fullName evidence="2">Uncharacterized protein</fullName>
    </submittedName>
</protein>
<name>A0AAV7W9U9_PLEWA</name>
<proteinExistence type="predicted"/>
<comment type="caution">
    <text evidence="2">The sequence shown here is derived from an EMBL/GenBank/DDBJ whole genome shotgun (WGS) entry which is preliminary data.</text>
</comment>
<evidence type="ECO:0000313" key="3">
    <source>
        <dbReference type="Proteomes" id="UP001066276"/>
    </source>
</evidence>
<dbReference type="AlphaFoldDB" id="A0AAV7W9U9"/>
<organism evidence="2 3">
    <name type="scientific">Pleurodeles waltl</name>
    <name type="common">Iberian ribbed newt</name>
    <dbReference type="NCBI Taxonomy" id="8319"/>
    <lineage>
        <taxon>Eukaryota</taxon>
        <taxon>Metazoa</taxon>
        <taxon>Chordata</taxon>
        <taxon>Craniata</taxon>
        <taxon>Vertebrata</taxon>
        <taxon>Euteleostomi</taxon>
        <taxon>Amphibia</taxon>
        <taxon>Batrachia</taxon>
        <taxon>Caudata</taxon>
        <taxon>Salamandroidea</taxon>
        <taxon>Salamandridae</taxon>
        <taxon>Pleurodelinae</taxon>
        <taxon>Pleurodeles</taxon>
    </lineage>
</organism>
<feature type="region of interest" description="Disordered" evidence="1">
    <location>
        <begin position="1"/>
        <end position="55"/>
    </location>
</feature>
<accession>A0AAV7W9U9</accession>
<feature type="region of interest" description="Disordered" evidence="1">
    <location>
        <begin position="70"/>
        <end position="119"/>
    </location>
</feature>
<reference evidence="2" key="1">
    <citation type="journal article" date="2022" name="bioRxiv">
        <title>Sequencing and chromosome-scale assembly of the giantPleurodeles waltlgenome.</title>
        <authorList>
            <person name="Brown T."/>
            <person name="Elewa A."/>
            <person name="Iarovenko S."/>
            <person name="Subramanian E."/>
            <person name="Araus A.J."/>
            <person name="Petzold A."/>
            <person name="Susuki M."/>
            <person name="Suzuki K.-i.T."/>
            <person name="Hayashi T."/>
            <person name="Toyoda A."/>
            <person name="Oliveira C."/>
            <person name="Osipova E."/>
            <person name="Leigh N.D."/>
            <person name="Simon A."/>
            <person name="Yun M.H."/>
        </authorList>
    </citation>
    <scope>NUCLEOTIDE SEQUENCE</scope>
    <source>
        <strain evidence="2">20211129_DDA</strain>
        <tissue evidence="2">Liver</tissue>
    </source>
</reference>
<evidence type="ECO:0000256" key="1">
    <source>
        <dbReference type="SAM" id="MobiDB-lite"/>
    </source>
</evidence>
<gene>
    <name evidence="2" type="ORF">NDU88_006175</name>
</gene>
<dbReference type="EMBL" id="JANPWB010000002">
    <property type="protein sequence ID" value="KAJ1210813.1"/>
    <property type="molecule type" value="Genomic_DNA"/>
</dbReference>
<keyword evidence="3" id="KW-1185">Reference proteome</keyword>
<sequence>MVRPGRQDGVLGAEPIPGSIAGERLPVSGESRQSQKGQRKRRTSPGVSLTAVPELEHRIQERRNAVRRAAVLSGAGRGSSPDAPGSMSLDGESSVVSWPSVQRPHDPPDITPQMSDTII</sequence>